<dbReference type="AlphaFoldDB" id="A0A8T7LZR9"/>
<reference evidence="3" key="2">
    <citation type="journal article" date="2024" name="Nature">
        <title>Anoxygenic phototroph of the Chloroflexota uses a type I reaction centre.</title>
        <authorList>
            <person name="Tsuji J.M."/>
            <person name="Shaw N.A."/>
            <person name="Nagashima S."/>
            <person name="Venkiteswaran J.J."/>
            <person name="Schiff S.L."/>
            <person name="Watanabe T."/>
            <person name="Fukui M."/>
            <person name="Hanada S."/>
            <person name="Tank M."/>
            <person name="Neufeld J.D."/>
        </authorList>
    </citation>
    <scope>NUCLEOTIDE SEQUENCE</scope>
    <source>
        <strain evidence="3">L227-S17</strain>
    </source>
</reference>
<dbReference type="Pfam" id="PF12679">
    <property type="entry name" value="ABC2_membrane_2"/>
    <property type="match status" value="1"/>
</dbReference>
<feature type="transmembrane region" description="Helical" evidence="1">
    <location>
        <begin position="233"/>
        <end position="254"/>
    </location>
</feature>
<dbReference type="GO" id="GO:0005886">
    <property type="term" value="C:plasma membrane"/>
    <property type="evidence" value="ECO:0007669"/>
    <property type="project" value="UniProtKB-SubCell"/>
</dbReference>
<dbReference type="EMBL" id="JACATZ010000001">
    <property type="protein sequence ID" value="NWJ45089.1"/>
    <property type="molecule type" value="Genomic_DNA"/>
</dbReference>
<reference evidence="2 4" key="1">
    <citation type="submission" date="2020-06" db="EMBL/GenBank/DDBJ databases">
        <title>Anoxygenic phototrophic Chloroflexota member uses a Type I reaction center.</title>
        <authorList>
            <person name="Tsuji J.M."/>
            <person name="Shaw N.A."/>
            <person name="Nagashima S."/>
            <person name="Venkiteswaran J."/>
            <person name="Schiff S.L."/>
            <person name="Hanada S."/>
            <person name="Tank M."/>
            <person name="Neufeld J.D."/>
        </authorList>
    </citation>
    <scope>NUCLEOTIDE SEQUENCE [LARGE SCALE GENOMIC DNA]</scope>
    <source>
        <strain evidence="2">L227-S17</strain>
    </source>
</reference>
<name>A0A8T7LZR9_9CHLR</name>
<gene>
    <name evidence="2" type="ORF">HXX08_04335</name>
    <name evidence="3" type="ORF">OZ401_000215</name>
</gene>
<feature type="transmembrane region" description="Helical" evidence="1">
    <location>
        <begin position="72"/>
        <end position="94"/>
    </location>
</feature>
<evidence type="ECO:0000256" key="1">
    <source>
        <dbReference type="SAM" id="Phobius"/>
    </source>
</evidence>
<accession>A0A8T7LZR9</accession>
<keyword evidence="1" id="KW-0812">Transmembrane</keyword>
<feature type="transmembrane region" description="Helical" evidence="1">
    <location>
        <begin position="115"/>
        <end position="142"/>
    </location>
</feature>
<dbReference type="RefSeq" id="WP_341468862.1">
    <property type="nucleotide sequence ID" value="NZ_CP128399.1"/>
</dbReference>
<evidence type="ECO:0000313" key="4">
    <source>
        <dbReference type="Proteomes" id="UP000521676"/>
    </source>
</evidence>
<dbReference type="PANTHER" id="PTHR37305">
    <property type="entry name" value="INTEGRAL MEMBRANE PROTEIN-RELATED"/>
    <property type="match status" value="1"/>
</dbReference>
<organism evidence="2 4">
    <name type="scientific">Candidatus Chlorohelix allophototropha</name>
    <dbReference type="NCBI Taxonomy" id="3003348"/>
    <lineage>
        <taxon>Bacteria</taxon>
        <taxon>Bacillati</taxon>
        <taxon>Chloroflexota</taxon>
        <taxon>Chloroflexia</taxon>
        <taxon>Candidatus Chloroheliales</taxon>
        <taxon>Candidatus Chloroheliaceae</taxon>
        <taxon>Candidatus Chlorohelix</taxon>
    </lineage>
</organism>
<feature type="transmembrane region" description="Helical" evidence="1">
    <location>
        <begin position="21"/>
        <end position="42"/>
    </location>
</feature>
<dbReference type="PANTHER" id="PTHR37305:SF1">
    <property type="entry name" value="MEMBRANE PROTEIN"/>
    <property type="match status" value="1"/>
</dbReference>
<dbReference type="GO" id="GO:0140359">
    <property type="term" value="F:ABC-type transporter activity"/>
    <property type="evidence" value="ECO:0007669"/>
    <property type="project" value="InterPro"/>
</dbReference>
<evidence type="ECO:0000313" key="2">
    <source>
        <dbReference type="EMBL" id="NWJ45089.1"/>
    </source>
</evidence>
<sequence>MSTTVPLLKKEMLEQWRTNKLIIAFVAFVITGLQGPVIAKILPDIIKNASGSMSGMQIIIPKQTSLDAILSFFNSMATMPALIMILLAMGSIAGERERGTLVFMLTKPVSRTSVILAKYFTYLAVVIGATLVSALVSGYYTILLFDSNFEFGNYLLLNLTMIVFEAFLLAIIILASSLFKSGIAAGGISLLTVLVFTTVIQFLPSYQKYSPQAVFDPTFGRELMTGVAPLSDLLLPNLVGIALSALVLAVACFASERREI</sequence>
<keyword evidence="1" id="KW-0472">Membrane</keyword>
<keyword evidence="5" id="KW-1185">Reference proteome</keyword>
<feature type="transmembrane region" description="Helical" evidence="1">
    <location>
        <begin position="154"/>
        <end position="175"/>
    </location>
</feature>
<dbReference type="Proteomes" id="UP001431572">
    <property type="component" value="Chromosome 1"/>
</dbReference>
<dbReference type="EMBL" id="CP128399">
    <property type="protein sequence ID" value="WJW66969.1"/>
    <property type="molecule type" value="Genomic_DNA"/>
</dbReference>
<keyword evidence="1" id="KW-1133">Transmembrane helix</keyword>
<evidence type="ECO:0000313" key="5">
    <source>
        <dbReference type="Proteomes" id="UP001431572"/>
    </source>
</evidence>
<protein>
    <submittedName>
        <fullName evidence="2 3">ABC transporter permease</fullName>
    </submittedName>
</protein>
<proteinExistence type="predicted"/>
<feature type="transmembrane region" description="Helical" evidence="1">
    <location>
        <begin position="182"/>
        <end position="203"/>
    </location>
</feature>
<evidence type="ECO:0000313" key="3">
    <source>
        <dbReference type="EMBL" id="WJW66969.1"/>
    </source>
</evidence>
<dbReference type="Proteomes" id="UP000521676">
    <property type="component" value="Unassembled WGS sequence"/>
</dbReference>